<organism evidence="2 3">
    <name type="scientific">Leptidea sinapis</name>
    <dbReference type="NCBI Taxonomy" id="189913"/>
    <lineage>
        <taxon>Eukaryota</taxon>
        <taxon>Metazoa</taxon>
        <taxon>Ecdysozoa</taxon>
        <taxon>Arthropoda</taxon>
        <taxon>Hexapoda</taxon>
        <taxon>Insecta</taxon>
        <taxon>Pterygota</taxon>
        <taxon>Neoptera</taxon>
        <taxon>Endopterygota</taxon>
        <taxon>Lepidoptera</taxon>
        <taxon>Glossata</taxon>
        <taxon>Ditrysia</taxon>
        <taxon>Papilionoidea</taxon>
        <taxon>Pieridae</taxon>
        <taxon>Dismorphiinae</taxon>
        <taxon>Leptidea</taxon>
    </lineage>
</organism>
<evidence type="ECO:0000313" key="2">
    <source>
        <dbReference type="EMBL" id="VVC93715.1"/>
    </source>
</evidence>
<keyword evidence="3" id="KW-1185">Reference proteome</keyword>
<feature type="region of interest" description="Disordered" evidence="1">
    <location>
        <begin position="178"/>
        <end position="208"/>
    </location>
</feature>
<accession>A0A5E4Q628</accession>
<evidence type="ECO:0000313" key="3">
    <source>
        <dbReference type="Proteomes" id="UP000324832"/>
    </source>
</evidence>
<dbReference type="AlphaFoldDB" id="A0A5E4Q628"/>
<gene>
    <name evidence="2" type="ORF">LSINAPIS_LOCUS5845</name>
</gene>
<dbReference type="EMBL" id="FZQP02001759">
    <property type="protein sequence ID" value="VVC93715.1"/>
    <property type="molecule type" value="Genomic_DNA"/>
</dbReference>
<evidence type="ECO:0008006" key="4">
    <source>
        <dbReference type="Google" id="ProtNLM"/>
    </source>
</evidence>
<name>A0A5E4Q628_9NEOP</name>
<dbReference type="Proteomes" id="UP000324832">
    <property type="component" value="Unassembled WGS sequence"/>
</dbReference>
<reference evidence="2 3" key="1">
    <citation type="submission" date="2017-07" db="EMBL/GenBank/DDBJ databases">
        <authorList>
            <person name="Talla V."/>
            <person name="Backstrom N."/>
        </authorList>
    </citation>
    <scope>NUCLEOTIDE SEQUENCE [LARGE SCALE GENOMIC DNA]</scope>
</reference>
<proteinExistence type="predicted"/>
<sequence length="221" mass="24842">MDVMDKDSVVRLCNSAFTGDDIEAAKNLLFDSITSAKRKIVRRRDGKSQRDLNDIISLFKGTDPEEMPVFVARELQKLPAITFDHIDVTRLLKDLLLFQNELRTIKECYITKKEFSALKEEVLQSKQSSPKHDQYVNYKRGGSCLKNSFCMESGPMGLPHLSENTCILPADCETVKTHAPSPPASYNKSSISPQTHSTECNKGSTSLHNTKTRLLHKPVIT</sequence>
<feature type="compositionally biased region" description="Polar residues" evidence="1">
    <location>
        <begin position="184"/>
        <end position="208"/>
    </location>
</feature>
<evidence type="ECO:0000256" key="1">
    <source>
        <dbReference type="SAM" id="MobiDB-lite"/>
    </source>
</evidence>
<protein>
    <recommendedName>
        <fullName evidence="4">Mutant cadherin</fullName>
    </recommendedName>
</protein>